<sequence length="124" mass="13611">MQQSGVFQAKSLLQSQIIFGFVISVIALFSNHALAVAVGSGTCFIANALLAVLVFQDYRAQEIPRLMRRFYQGEIVKIAVILSLFALARLTFDNLNIPVMLGAYFATQIIPTLIAAQFGSRNPM</sequence>
<accession>A0A2S7XM97</accession>
<protein>
    <submittedName>
        <fullName evidence="7">F0F1 ATP synthase assembly protein I</fullName>
    </submittedName>
</protein>
<keyword evidence="4 6" id="KW-1133">Transmembrane helix</keyword>
<dbReference type="RefSeq" id="WP_105074834.1">
    <property type="nucleotide sequence ID" value="NZ_JAFLKP010000210.1"/>
</dbReference>
<evidence type="ECO:0000256" key="4">
    <source>
        <dbReference type="ARBA" id="ARBA00022989"/>
    </source>
</evidence>
<dbReference type="InterPro" id="IPR005598">
    <property type="entry name" value="ATP_synth_I"/>
</dbReference>
<evidence type="ECO:0000256" key="3">
    <source>
        <dbReference type="ARBA" id="ARBA00022692"/>
    </source>
</evidence>
<comment type="subcellular location">
    <subcellularLocation>
        <location evidence="1">Cell membrane</location>
        <topology evidence="1">Multi-pass membrane protein</topology>
    </subcellularLocation>
</comment>
<evidence type="ECO:0000313" key="8">
    <source>
        <dbReference type="Proteomes" id="UP000239936"/>
    </source>
</evidence>
<proteinExistence type="predicted"/>
<dbReference type="GO" id="GO:0005886">
    <property type="term" value="C:plasma membrane"/>
    <property type="evidence" value="ECO:0007669"/>
    <property type="project" value="UniProtKB-SubCell"/>
</dbReference>
<dbReference type="AlphaFoldDB" id="A0A2S7XM97"/>
<keyword evidence="3 6" id="KW-0812">Transmembrane</keyword>
<dbReference type="Pfam" id="PF03899">
    <property type="entry name" value="ATP-synt_I"/>
    <property type="match status" value="1"/>
</dbReference>
<feature type="transmembrane region" description="Helical" evidence="6">
    <location>
        <begin position="35"/>
        <end position="55"/>
    </location>
</feature>
<feature type="transmembrane region" description="Helical" evidence="6">
    <location>
        <begin position="12"/>
        <end position="29"/>
    </location>
</feature>
<dbReference type="Proteomes" id="UP000239936">
    <property type="component" value="Unassembled WGS sequence"/>
</dbReference>
<evidence type="ECO:0000256" key="6">
    <source>
        <dbReference type="SAM" id="Phobius"/>
    </source>
</evidence>
<reference evidence="7 8" key="1">
    <citation type="submission" date="2018-01" db="EMBL/GenBank/DDBJ databases">
        <title>The complete genome sequence of Chromatium okenii LaCa, a purple sulfur bacterium with a turbulent life.</title>
        <authorList>
            <person name="Luedin S.M."/>
            <person name="Liechti N."/>
            <person name="Storelli N."/>
            <person name="Danza F."/>
            <person name="Wittwer M."/>
            <person name="Pothier J.F."/>
            <person name="Tonolla M.A."/>
        </authorList>
    </citation>
    <scope>NUCLEOTIDE SEQUENCE [LARGE SCALE GENOMIC DNA]</scope>
    <source>
        <strain evidence="7 8">LaCa</strain>
    </source>
</reference>
<evidence type="ECO:0000256" key="2">
    <source>
        <dbReference type="ARBA" id="ARBA00022475"/>
    </source>
</evidence>
<feature type="transmembrane region" description="Helical" evidence="6">
    <location>
        <begin position="98"/>
        <end position="118"/>
    </location>
</feature>
<dbReference type="OrthoDB" id="5769704at2"/>
<dbReference type="EMBL" id="PPGH01000038">
    <property type="protein sequence ID" value="PQJ94867.1"/>
    <property type="molecule type" value="Genomic_DNA"/>
</dbReference>
<evidence type="ECO:0000256" key="1">
    <source>
        <dbReference type="ARBA" id="ARBA00004651"/>
    </source>
</evidence>
<comment type="caution">
    <text evidence="7">The sequence shown here is derived from an EMBL/GenBank/DDBJ whole genome shotgun (WGS) entry which is preliminary data.</text>
</comment>
<gene>
    <name evidence="7" type="ORF">CXB77_17135</name>
</gene>
<keyword evidence="2" id="KW-1003">Cell membrane</keyword>
<organism evidence="7 8">
    <name type="scientific">Chromatium okenii</name>
    <dbReference type="NCBI Taxonomy" id="61644"/>
    <lineage>
        <taxon>Bacteria</taxon>
        <taxon>Pseudomonadati</taxon>
        <taxon>Pseudomonadota</taxon>
        <taxon>Gammaproteobacteria</taxon>
        <taxon>Chromatiales</taxon>
        <taxon>Chromatiaceae</taxon>
        <taxon>Chromatium</taxon>
    </lineage>
</organism>
<evidence type="ECO:0000313" key="7">
    <source>
        <dbReference type="EMBL" id="PQJ94867.1"/>
    </source>
</evidence>
<evidence type="ECO:0000256" key="5">
    <source>
        <dbReference type="ARBA" id="ARBA00023136"/>
    </source>
</evidence>
<keyword evidence="8" id="KW-1185">Reference proteome</keyword>
<feature type="transmembrane region" description="Helical" evidence="6">
    <location>
        <begin position="75"/>
        <end position="92"/>
    </location>
</feature>
<keyword evidence="5 6" id="KW-0472">Membrane</keyword>
<name>A0A2S7XM97_9GAMM</name>